<feature type="domain" description="BED-type" evidence="8">
    <location>
        <begin position="38"/>
        <end position="93"/>
    </location>
</feature>
<dbReference type="SUPFAM" id="SSF53098">
    <property type="entry name" value="Ribonuclease H-like"/>
    <property type="match status" value="1"/>
</dbReference>
<keyword evidence="10" id="KW-1185">Reference proteome</keyword>
<keyword evidence="2 6" id="KW-0863">Zinc-finger</keyword>
<feature type="compositionally biased region" description="Acidic residues" evidence="7">
    <location>
        <begin position="18"/>
        <end position="31"/>
    </location>
</feature>
<evidence type="ECO:0000256" key="4">
    <source>
        <dbReference type="ARBA" id="ARBA00023015"/>
    </source>
</evidence>
<evidence type="ECO:0000256" key="2">
    <source>
        <dbReference type="ARBA" id="ARBA00022771"/>
    </source>
</evidence>
<evidence type="ECO:0000256" key="1">
    <source>
        <dbReference type="ARBA" id="ARBA00022723"/>
    </source>
</evidence>
<evidence type="ECO:0000259" key="8">
    <source>
        <dbReference type="PROSITE" id="PS50808"/>
    </source>
</evidence>
<dbReference type="GO" id="GO:0008270">
    <property type="term" value="F:zinc ion binding"/>
    <property type="evidence" value="ECO:0007669"/>
    <property type="project" value="UniProtKB-KW"/>
</dbReference>
<dbReference type="SUPFAM" id="SSF57667">
    <property type="entry name" value="beta-beta-alpha zinc fingers"/>
    <property type="match status" value="1"/>
</dbReference>
<evidence type="ECO:0000313" key="10">
    <source>
        <dbReference type="Proteomes" id="UP001324115"/>
    </source>
</evidence>
<accession>A0AAN7F946</accession>
<dbReference type="PANTHER" id="PTHR46481:SF11">
    <property type="entry name" value="ZINC FINGER BED DOMAIN-CONTAINING PROTEIN RICESLEEPER 2-LIKE"/>
    <property type="match status" value="1"/>
</dbReference>
<dbReference type="SUPFAM" id="SSF140996">
    <property type="entry name" value="Hermes dimerisation domain"/>
    <property type="match status" value="1"/>
</dbReference>
<reference evidence="9 10" key="1">
    <citation type="journal article" date="2023" name="G3 (Bethesda)">
        <title>A haplotype-resolved chromosome-scale genome for Quercus rubra L. provides insights into the genetics of adaptive traits for red oak species.</title>
        <authorList>
            <person name="Kapoor B."/>
            <person name="Jenkins J."/>
            <person name="Schmutz J."/>
            <person name="Zhebentyayeva T."/>
            <person name="Kuelheim C."/>
            <person name="Coggeshall M."/>
            <person name="Heim C."/>
            <person name="Lasky J.R."/>
            <person name="Leites L."/>
            <person name="Islam-Faridi N."/>
            <person name="Romero-Severson J."/>
            <person name="DeLeo V.L."/>
            <person name="Lucas S.M."/>
            <person name="Lazic D."/>
            <person name="Gailing O."/>
            <person name="Carlson J."/>
            <person name="Staton M."/>
        </authorList>
    </citation>
    <scope>NUCLEOTIDE SEQUENCE [LARGE SCALE GENOMIC DNA]</scope>
    <source>
        <strain evidence="9">Pseudo-F2</strain>
    </source>
</reference>
<evidence type="ECO:0000256" key="3">
    <source>
        <dbReference type="ARBA" id="ARBA00022833"/>
    </source>
</evidence>
<dbReference type="InterPro" id="IPR036236">
    <property type="entry name" value="Znf_C2H2_sf"/>
</dbReference>
<comment type="caution">
    <text evidence="9">The sequence shown here is derived from an EMBL/GenBank/DDBJ whole genome shotgun (WGS) entry which is preliminary data.</text>
</comment>
<dbReference type="InterPro" id="IPR012337">
    <property type="entry name" value="RNaseH-like_sf"/>
</dbReference>
<dbReference type="AlphaFoldDB" id="A0AAN7F946"/>
<dbReference type="InterPro" id="IPR003656">
    <property type="entry name" value="Znf_BED"/>
</dbReference>
<evidence type="ECO:0000256" key="6">
    <source>
        <dbReference type="PROSITE-ProRule" id="PRU00027"/>
    </source>
</evidence>
<evidence type="ECO:0000313" key="9">
    <source>
        <dbReference type="EMBL" id="KAK4587564.1"/>
    </source>
</evidence>
<keyword evidence="1" id="KW-0479">Metal-binding</keyword>
<sequence>MVDLEVEGQEGSQGSPGTEEEREQEPTNEDLDTSKKRKTTSDVWAHFIRKKVEGKIKAQCHHCGKLYLGDPSQGTTHLRNHLARCPRMKFKDIRQQVLIKQQNKVDGTVSLNNYQFNQARVRNKLARTVILHEYPLSMVDHIGFREFVTGLQPMFKLVTRNTLKSDILKIYDNEREKALKMTDKNGSRIAITTDMWTSSNKKRGFMVITAHFIDHTWTLQSRVLRFVYIPSPHTKDVIAKVLVDCFLEWNIDRKLSTITVDNCSTNDAMP</sequence>
<dbReference type="SMART" id="SM00614">
    <property type="entry name" value="ZnF_BED"/>
    <property type="match status" value="1"/>
</dbReference>
<dbReference type="Proteomes" id="UP001324115">
    <property type="component" value="Unassembled WGS sequence"/>
</dbReference>
<gene>
    <name evidence="9" type="ORF">RGQ29_018823</name>
</gene>
<evidence type="ECO:0000256" key="7">
    <source>
        <dbReference type="SAM" id="MobiDB-lite"/>
    </source>
</evidence>
<dbReference type="PROSITE" id="PS50808">
    <property type="entry name" value="ZF_BED"/>
    <property type="match status" value="1"/>
</dbReference>
<dbReference type="Pfam" id="PF02892">
    <property type="entry name" value="zf-BED"/>
    <property type="match status" value="1"/>
</dbReference>
<organism evidence="9 10">
    <name type="scientific">Quercus rubra</name>
    <name type="common">Northern red oak</name>
    <name type="synonym">Quercus borealis</name>
    <dbReference type="NCBI Taxonomy" id="3512"/>
    <lineage>
        <taxon>Eukaryota</taxon>
        <taxon>Viridiplantae</taxon>
        <taxon>Streptophyta</taxon>
        <taxon>Embryophyta</taxon>
        <taxon>Tracheophyta</taxon>
        <taxon>Spermatophyta</taxon>
        <taxon>Magnoliopsida</taxon>
        <taxon>eudicotyledons</taxon>
        <taxon>Gunneridae</taxon>
        <taxon>Pentapetalae</taxon>
        <taxon>rosids</taxon>
        <taxon>fabids</taxon>
        <taxon>Fagales</taxon>
        <taxon>Fagaceae</taxon>
        <taxon>Quercus</taxon>
    </lineage>
</organism>
<protein>
    <recommendedName>
        <fullName evidence="8">BED-type domain-containing protein</fullName>
    </recommendedName>
</protein>
<keyword evidence="3" id="KW-0862">Zinc</keyword>
<dbReference type="PANTHER" id="PTHR46481">
    <property type="entry name" value="ZINC FINGER BED DOMAIN-CONTAINING PROTEIN 4"/>
    <property type="match status" value="1"/>
</dbReference>
<dbReference type="InterPro" id="IPR052035">
    <property type="entry name" value="ZnF_BED_domain_contain"/>
</dbReference>
<name>A0AAN7F946_QUERU</name>
<dbReference type="EMBL" id="JAXUIC010000005">
    <property type="protein sequence ID" value="KAK4587564.1"/>
    <property type="molecule type" value="Genomic_DNA"/>
</dbReference>
<feature type="region of interest" description="Disordered" evidence="7">
    <location>
        <begin position="1"/>
        <end position="37"/>
    </location>
</feature>
<dbReference type="GO" id="GO:0003677">
    <property type="term" value="F:DNA binding"/>
    <property type="evidence" value="ECO:0007669"/>
    <property type="project" value="InterPro"/>
</dbReference>
<proteinExistence type="predicted"/>
<keyword evidence="5" id="KW-0804">Transcription</keyword>
<evidence type="ECO:0000256" key="5">
    <source>
        <dbReference type="ARBA" id="ARBA00023163"/>
    </source>
</evidence>
<keyword evidence="4" id="KW-0805">Transcription regulation</keyword>